<name>A0A165G987_EXIGL</name>
<dbReference type="Pfam" id="PF08386">
    <property type="entry name" value="Abhydrolase_4"/>
    <property type="match status" value="1"/>
</dbReference>
<evidence type="ECO:0000256" key="1">
    <source>
        <dbReference type="ARBA" id="ARBA00010088"/>
    </source>
</evidence>
<dbReference type="EMBL" id="KV426055">
    <property type="protein sequence ID" value="KZV90173.1"/>
    <property type="molecule type" value="Genomic_DNA"/>
</dbReference>
<dbReference type="InterPro" id="IPR000073">
    <property type="entry name" value="AB_hydrolase_1"/>
</dbReference>
<feature type="domain" description="Peptidase S33 tripeptidyl aminopeptidase-like C-terminal" evidence="4">
    <location>
        <begin position="446"/>
        <end position="544"/>
    </location>
</feature>
<dbReference type="InterPro" id="IPR013595">
    <property type="entry name" value="Pept_S33_TAP-like_C"/>
</dbReference>
<evidence type="ECO:0000259" key="3">
    <source>
        <dbReference type="Pfam" id="PF00561"/>
    </source>
</evidence>
<protein>
    <submittedName>
        <fullName evidence="5">Uncharacterized protein</fullName>
    </submittedName>
</protein>
<dbReference type="InterPro" id="IPR051601">
    <property type="entry name" value="Serine_prot/Carboxylest_S33"/>
</dbReference>
<feature type="domain" description="AB hydrolase-1" evidence="3">
    <location>
        <begin position="122"/>
        <end position="293"/>
    </location>
</feature>
<dbReference type="Gene3D" id="3.40.50.1820">
    <property type="entry name" value="alpha/beta hydrolase"/>
    <property type="match status" value="1"/>
</dbReference>
<dbReference type="AlphaFoldDB" id="A0A165G987"/>
<evidence type="ECO:0000256" key="2">
    <source>
        <dbReference type="ARBA" id="ARBA00022801"/>
    </source>
</evidence>
<gene>
    <name evidence="5" type="ORF">EXIGLDRAFT_720645</name>
</gene>
<evidence type="ECO:0000313" key="6">
    <source>
        <dbReference type="Proteomes" id="UP000077266"/>
    </source>
</evidence>
<dbReference type="Pfam" id="PF00561">
    <property type="entry name" value="Abhydrolase_1"/>
    <property type="match status" value="1"/>
</dbReference>
<dbReference type="OrthoDB" id="425534at2759"/>
<dbReference type="STRING" id="1314781.A0A165G987"/>
<dbReference type="InParanoid" id="A0A165G987"/>
<organism evidence="5 6">
    <name type="scientific">Exidia glandulosa HHB12029</name>
    <dbReference type="NCBI Taxonomy" id="1314781"/>
    <lineage>
        <taxon>Eukaryota</taxon>
        <taxon>Fungi</taxon>
        <taxon>Dikarya</taxon>
        <taxon>Basidiomycota</taxon>
        <taxon>Agaricomycotina</taxon>
        <taxon>Agaricomycetes</taxon>
        <taxon>Auriculariales</taxon>
        <taxon>Exidiaceae</taxon>
        <taxon>Exidia</taxon>
    </lineage>
</organism>
<dbReference type="PANTHER" id="PTHR43248:SF25">
    <property type="entry name" value="AB HYDROLASE-1 DOMAIN-CONTAINING PROTEIN-RELATED"/>
    <property type="match status" value="1"/>
</dbReference>
<reference evidence="5 6" key="1">
    <citation type="journal article" date="2016" name="Mol. Biol. Evol.">
        <title>Comparative Genomics of Early-Diverging Mushroom-Forming Fungi Provides Insights into the Origins of Lignocellulose Decay Capabilities.</title>
        <authorList>
            <person name="Nagy L.G."/>
            <person name="Riley R."/>
            <person name="Tritt A."/>
            <person name="Adam C."/>
            <person name="Daum C."/>
            <person name="Floudas D."/>
            <person name="Sun H."/>
            <person name="Yadav J.S."/>
            <person name="Pangilinan J."/>
            <person name="Larsson K.H."/>
            <person name="Matsuura K."/>
            <person name="Barry K."/>
            <person name="Labutti K."/>
            <person name="Kuo R."/>
            <person name="Ohm R.A."/>
            <person name="Bhattacharya S.S."/>
            <person name="Shirouzu T."/>
            <person name="Yoshinaga Y."/>
            <person name="Martin F.M."/>
            <person name="Grigoriev I.V."/>
            <person name="Hibbett D.S."/>
        </authorList>
    </citation>
    <scope>NUCLEOTIDE SEQUENCE [LARGE SCALE GENOMIC DNA]</scope>
    <source>
        <strain evidence="5 6">HHB12029</strain>
    </source>
</reference>
<dbReference type="PANTHER" id="PTHR43248">
    <property type="entry name" value="2-SUCCINYL-6-HYDROXY-2,4-CYCLOHEXADIENE-1-CARBOXYLATE SYNTHASE"/>
    <property type="match status" value="1"/>
</dbReference>
<dbReference type="SUPFAM" id="SSF53474">
    <property type="entry name" value="alpha/beta-Hydrolases"/>
    <property type="match status" value="1"/>
</dbReference>
<dbReference type="GO" id="GO:0016787">
    <property type="term" value="F:hydrolase activity"/>
    <property type="evidence" value="ECO:0007669"/>
    <property type="project" value="UniProtKB-KW"/>
</dbReference>
<evidence type="ECO:0000259" key="4">
    <source>
        <dbReference type="Pfam" id="PF08386"/>
    </source>
</evidence>
<comment type="similarity">
    <text evidence="1">Belongs to the peptidase S33 family.</text>
</comment>
<keyword evidence="2" id="KW-0378">Hydrolase</keyword>
<dbReference type="InterPro" id="IPR029058">
    <property type="entry name" value="AB_hydrolase_fold"/>
</dbReference>
<evidence type="ECO:0000313" key="5">
    <source>
        <dbReference type="EMBL" id="KZV90173.1"/>
    </source>
</evidence>
<dbReference type="Proteomes" id="UP000077266">
    <property type="component" value="Unassembled WGS sequence"/>
</dbReference>
<proteinExistence type="inferred from homology"/>
<keyword evidence="6" id="KW-1185">Reference proteome</keyword>
<sequence length="594" mass="65069">MSKPIDFYELPPKPHAKRSRLLQHCVLALGIIGLWKLYSASGPVELSPHANLDVPVRADTFDWFKLLPSETLEWVRCYQEPFQCARLEVPLDYAKPHGQKAAVALIKYPSKYPAGHEKWRGPILFNPGGPGGSGVSLVRGLGANMSKIIGDEFDMVGFDPRGIGHTTPQFVVLNTQAEVVTWSLQYPPLINSTDDALAKLHGYWKIMGELAEERQAHTAAHMSTAIVARDMLAITKAHGREKLQYWGFSYGTVLGITYSAMFPDNVGRVIVDGVVDLENYYSGAWDNNLMDTDKDLATVLDSCAASSTCPLHEATGKLVGKRLDAILARLKTDPIPVRTSSSDYGMVDFVLARALLFVGLYKPVGMYPLIFAALAEVEKGNGDLLWAMSGVKSSSWRCECGSGEELALFPAETTAAVACSDADVVRTDLTQLKQHYANMARLSSFADTWGIHVYCTGWKVRAVERYNGPFVGNTSFPMLFIGNTADPVTPLWAAKKMSKGFKDAVVLTQNSPGHCSLAATSLCTSKYIRAYFQNGTLPAAGTVCEDEDEIFMPDNVTVNGVAREIGMLSAEDRELLDAARDLSSRFEPPRLGFF</sequence>
<accession>A0A165G987</accession>